<organism evidence="8 9">
    <name type="scientific">Huiozyma naganishii (strain ATCC MYA-139 / BCRC 22969 / CBS 8797 / KCTC 17520 / NBRC 10181 / NCYC 3082 / Yp74L-3)</name>
    <name type="common">Yeast</name>
    <name type="synonym">Kazachstania naganishii</name>
    <dbReference type="NCBI Taxonomy" id="1071383"/>
    <lineage>
        <taxon>Eukaryota</taxon>
        <taxon>Fungi</taxon>
        <taxon>Dikarya</taxon>
        <taxon>Ascomycota</taxon>
        <taxon>Saccharomycotina</taxon>
        <taxon>Saccharomycetes</taxon>
        <taxon>Saccharomycetales</taxon>
        <taxon>Saccharomycetaceae</taxon>
        <taxon>Huiozyma</taxon>
    </lineage>
</organism>
<dbReference type="GO" id="GO:0006397">
    <property type="term" value="P:mRNA processing"/>
    <property type="evidence" value="ECO:0007669"/>
    <property type="project" value="UniProtKB-KW"/>
</dbReference>
<dbReference type="AlphaFoldDB" id="J7SAH4"/>
<accession>J7SAH4</accession>
<dbReference type="Proteomes" id="UP000006310">
    <property type="component" value="Chromosome 10"/>
</dbReference>
<dbReference type="GeneID" id="34527926"/>
<keyword evidence="9" id="KW-1185">Reference proteome</keyword>
<dbReference type="GO" id="GO:0000381">
    <property type="term" value="P:regulation of alternative mRNA splicing, via spliceosome"/>
    <property type="evidence" value="ECO:0007669"/>
    <property type="project" value="InterPro"/>
</dbReference>
<protein>
    <submittedName>
        <fullName evidence="8">Uncharacterized protein</fullName>
    </submittedName>
</protein>
<dbReference type="RefSeq" id="XP_022466416.1">
    <property type="nucleotide sequence ID" value="XM_022610084.1"/>
</dbReference>
<keyword evidence="3" id="KW-0507">mRNA processing</keyword>
<evidence type="ECO:0000256" key="4">
    <source>
        <dbReference type="ARBA" id="ARBA00023187"/>
    </source>
</evidence>
<dbReference type="Pfam" id="PF17098">
    <property type="entry name" value="Wtap"/>
    <property type="match status" value="1"/>
</dbReference>
<dbReference type="GO" id="GO:0016556">
    <property type="term" value="P:mRNA modification"/>
    <property type="evidence" value="ECO:0007669"/>
    <property type="project" value="InterPro"/>
</dbReference>
<evidence type="ECO:0000256" key="7">
    <source>
        <dbReference type="SAM" id="MobiDB-lite"/>
    </source>
</evidence>
<keyword evidence="5" id="KW-0539">Nucleus</keyword>
<dbReference type="InterPro" id="IPR033757">
    <property type="entry name" value="WTAP"/>
</dbReference>
<feature type="compositionally biased region" description="Low complexity" evidence="7">
    <location>
        <begin position="85"/>
        <end position="97"/>
    </location>
</feature>
<reference evidence="9" key="2">
    <citation type="submission" date="2012-08" db="EMBL/GenBank/DDBJ databases">
        <title>Genome sequence of Kazachstania naganishii.</title>
        <authorList>
            <person name="Gordon J.L."/>
            <person name="Armisen D."/>
            <person name="Proux-Wera E."/>
            <person name="OhEigeartaigh S.S."/>
            <person name="Byrne K.P."/>
            <person name="Wolfe K.H."/>
        </authorList>
    </citation>
    <scope>NUCLEOTIDE SEQUENCE [LARGE SCALE GENOMIC DNA]</scope>
    <source>
        <strain evidence="9">ATCC MYA-139 / BCRC 22969 / CBS 8797 / CCRC 22969 / KCTC 17520 / NBRC 10181 / NCYC 3082</strain>
    </source>
</reference>
<dbReference type="KEGG" id="kng:KNAG_0J00890"/>
<keyword evidence="6" id="KW-0175">Coiled coil</keyword>
<feature type="coiled-coil region" evidence="6">
    <location>
        <begin position="184"/>
        <end position="211"/>
    </location>
</feature>
<dbReference type="GO" id="GO:0008380">
    <property type="term" value="P:RNA splicing"/>
    <property type="evidence" value="ECO:0007669"/>
    <property type="project" value="UniProtKB-KW"/>
</dbReference>
<dbReference type="EMBL" id="HE978323">
    <property type="protein sequence ID" value="CCK72171.1"/>
    <property type="molecule type" value="Genomic_DNA"/>
</dbReference>
<reference evidence="8 9" key="1">
    <citation type="journal article" date="2011" name="Proc. Natl. Acad. Sci. U.S.A.">
        <title>Evolutionary erosion of yeast sex chromosomes by mating-type switching accidents.</title>
        <authorList>
            <person name="Gordon J.L."/>
            <person name="Armisen D."/>
            <person name="Proux-Wera E."/>
            <person name="Oheigeartaigh S.S."/>
            <person name="Byrne K.P."/>
            <person name="Wolfe K.H."/>
        </authorList>
    </citation>
    <scope>NUCLEOTIDE SEQUENCE [LARGE SCALE GENOMIC DNA]</scope>
    <source>
        <strain evidence="9">ATCC MYA-139 / BCRC 22969 / CBS 8797 / CCRC 22969 / KCTC 17520 / NBRC 10181 / NCYC 3082</strain>
    </source>
</reference>
<name>J7SAH4_HUIN7</name>
<evidence type="ECO:0000256" key="5">
    <source>
        <dbReference type="ARBA" id="ARBA00023242"/>
    </source>
</evidence>
<dbReference type="GO" id="GO:0005634">
    <property type="term" value="C:nucleus"/>
    <property type="evidence" value="ECO:0007669"/>
    <property type="project" value="UniProtKB-SubCell"/>
</dbReference>
<dbReference type="STRING" id="1071383.J7SAH4"/>
<evidence type="ECO:0000256" key="2">
    <source>
        <dbReference type="ARBA" id="ARBA00010313"/>
    </source>
</evidence>
<comment type="subcellular location">
    <subcellularLocation>
        <location evidence="1">Nucleus</location>
    </subcellularLocation>
</comment>
<dbReference type="eggNOG" id="ENOG502S20W">
    <property type="taxonomic scope" value="Eukaryota"/>
</dbReference>
<keyword evidence="4" id="KW-0508">mRNA splicing</keyword>
<gene>
    <name evidence="8" type="primary">KNAG0J00890</name>
    <name evidence="8" type="ordered locus">KNAG_0J00890</name>
</gene>
<comment type="similarity">
    <text evidence="2">Belongs to the fl(2)d family.</text>
</comment>
<evidence type="ECO:0000313" key="9">
    <source>
        <dbReference type="Proteomes" id="UP000006310"/>
    </source>
</evidence>
<evidence type="ECO:0000256" key="1">
    <source>
        <dbReference type="ARBA" id="ARBA00004123"/>
    </source>
</evidence>
<evidence type="ECO:0000256" key="3">
    <source>
        <dbReference type="ARBA" id="ARBA00022664"/>
    </source>
</evidence>
<feature type="region of interest" description="Disordered" evidence="7">
    <location>
        <begin position="82"/>
        <end position="103"/>
    </location>
</feature>
<sequence>MNYANYGFDPQQQQQQHPALDTSFANMSFAAVESRGRPSAGAGGAPVQDTLLADDVRLELAIRNTQIDSLEAEVQTLKRLLGQTGSRPRGSASGPSGESQWVPSSLDDVVRGLAEQVAARNKELQSTRETLESVLTAVALNPSNSVTKTGRYDVEAVAHKMVVRLELLNRENKEMAKMLSYGRAKELQVELNLARKEANELRRELDALKKQ</sequence>
<dbReference type="OrthoDB" id="21221at2759"/>
<evidence type="ECO:0000313" key="8">
    <source>
        <dbReference type="EMBL" id="CCK72171.1"/>
    </source>
</evidence>
<proteinExistence type="inferred from homology"/>
<dbReference type="HOGENOM" id="CLU_067405_1_0_1"/>
<evidence type="ECO:0000256" key="6">
    <source>
        <dbReference type="SAM" id="Coils"/>
    </source>
</evidence>